<dbReference type="RefSeq" id="WP_270029189.1">
    <property type="nucleotide sequence ID" value="NZ_JAPDDP010000085.1"/>
</dbReference>
<dbReference type="AlphaFoldDB" id="A0A9X3NDM4"/>
<feature type="transmembrane region" description="Helical" evidence="1">
    <location>
        <begin position="38"/>
        <end position="57"/>
    </location>
</feature>
<dbReference type="EMBL" id="JAPDDP010000085">
    <property type="protein sequence ID" value="MDA0184735.1"/>
    <property type="molecule type" value="Genomic_DNA"/>
</dbReference>
<dbReference type="Proteomes" id="UP001147653">
    <property type="component" value="Unassembled WGS sequence"/>
</dbReference>
<feature type="transmembrane region" description="Helical" evidence="1">
    <location>
        <begin position="69"/>
        <end position="87"/>
    </location>
</feature>
<evidence type="ECO:0000313" key="3">
    <source>
        <dbReference type="Proteomes" id="UP001147653"/>
    </source>
</evidence>
<name>A0A9X3NDM4_9ACTN</name>
<evidence type="ECO:0000256" key="1">
    <source>
        <dbReference type="SAM" id="Phobius"/>
    </source>
</evidence>
<keyword evidence="3" id="KW-1185">Reference proteome</keyword>
<feature type="transmembrane region" description="Helical" evidence="1">
    <location>
        <begin position="146"/>
        <end position="168"/>
    </location>
</feature>
<dbReference type="InterPro" id="IPR052712">
    <property type="entry name" value="Acid_resist_chaperone_HdeD"/>
</dbReference>
<feature type="transmembrane region" description="Helical" evidence="1">
    <location>
        <begin position="93"/>
        <end position="114"/>
    </location>
</feature>
<dbReference type="InterPro" id="IPR005325">
    <property type="entry name" value="DUF308_memb"/>
</dbReference>
<keyword evidence="1" id="KW-0812">Transmembrane</keyword>
<accession>A0A9X3NDM4</accession>
<dbReference type="PANTHER" id="PTHR34989">
    <property type="entry name" value="PROTEIN HDED"/>
    <property type="match status" value="1"/>
</dbReference>
<feature type="transmembrane region" description="Helical" evidence="1">
    <location>
        <begin position="121"/>
        <end position="140"/>
    </location>
</feature>
<reference evidence="2" key="1">
    <citation type="submission" date="2022-10" db="EMBL/GenBank/DDBJ databases">
        <title>The WGS of Solirubrobacter phytolaccae KCTC 29190.</title>
        <authorList>
            <person name="Jiang Z."/>
        </authorList>
    </citation>
    <scope>NUCLEOTIDE SEQUENCE</scope>
    <source>
        <strain evidence="2">KCTC 29190</strain>
    </source>
</reference>
<sequence length="187" mass="19954">MISEVPSLGKNWWLFVVLGVICLATGIAAIVWPGLTLLTLGLLAGIYLIIAAIMEIIEAITEPANRAMNALLGVLALIAGLICIRRPGESLLAIVIVLGVYLIAEGVFRVVLALGSEGRRWWGVLLGALDVGVGIMIMAWPEIGLVTLAVFFALTMIFRGIFAIVVGFKLRSVRDVEAPIEQSATFA</sequence>
<keyword evidence="1" id="KW-1133">Transmembrane helix</keyword>
<feature type="transmembrane region" description="Helical" evidence="1">
    <location>
        <begin position="12"/>
        <end position="32"/>
    </location>
</feature>
<gene>
    <name evidence="2" type="ORF">OJ997_30815</name>
</gene>
<protein>
    <submittedName>
        <fullName evidence="2">DUF308 domain-containing protein</fullName>
    </submittedName>
</protein>
<dbReference type="GO" id="GO:0005886">
    <property type="term" value="C:plasma membrane"/>
    <property type="evidence" value="ECO:0007669"/>
    <property type="project" value="TreeGrafter"/>
</dbReference>
<keyword evidence="1" id="KW-0472">Membrane</keyword>
<dbReference type="Pfam" id="PF03729">
    <property type="entry name" value="DUF308"/>
    <property type="match status" value="2"/>
</dbReference>
<dbReference type="PANTHER" id="PTHR34989:SF1">
    <property type="entry name" value="PROTEIN HDED"/>
    <property type="match status" value="1"/>
</dbReference>
<evidence type="ECO:0000313" key="2">
    <source>
        <dbReference type="EMBL" id="MDA0184735.1"/>
    </source>
</evidence>
<proteinExistence type="predicted"/>
<comment type="caution">
    <text evidence="2">The sequence shown here is derived from an EMBL/GenBank/DDBJ whole genome shotgun (WGS) entry which is preliminary data.</text>
</comment>
<organism evidence="2 3">
    <name type="scientific">Solirubrobacter phytolaccae</name>
    <dbReference type="NCBI Taxonomy" id="1404360"/>
    <lineage>
        <taxon>Bacteria</taxon>
        <taxon>Bacillati</taxon>
        <taxon>Actinomycetota</taxon>
        <taxon>Thermoleophilia</taxon>
        <taxon>Solirubrobacterales</taxon>
        <taxon>Solirubrobacteraceae</taxon>
        <taxon>Solirubrobacter</taxon>
    </lineage>
</organism>